<organism evidence="1">
    <name type="scientific">hydrothermal vent metagenome</name>
    <dbReference type="NCBI Taxonomy" id="652676"/>
    <lineage>
        <taxon>unclassified sequences</taxon>
        <taxon>metagenomes</taxon>
        <taxon>ecological metagenomes</taxon>
    </lineage>
</organism>
<evidence type="ECO:0000313" key="1">
    <source>
        <dbReference type="EMBL" id="VAW37085.1"/>
    </source>
</evidence>
<dbReference type="EMBL" id="UOEY01000036">
    <property type="protein sequence ID" value="VAW37085.1"/>
    <property type="molecule type" value="Genomic_DNA"/>
</dbReference>
<sequence>MKIKVVFHVNRDDEEALLIALNNMENLLKDVSAADAAVNLVANGVAVRLFQRRRAAQYASRIEGLSSASVHFSVCNNSLNRLGIKSEDLLESCQVVPAGIIEIIRLQAEGCAYVKP</sequence>
<name>A0A3B0V0L4_9ZZZZ</name>
<protein>
    <submittedName>
        <fullName evidence="1">Uncharacterized protein</fullName>
    </submittedName>
</protein>
<reference evidence="1" key="1">
    <citation type="submission" date="2018-06" db="EMBL/GenBank/DDBJ databases">
        <authorList>
            <person name="Zhirakovskaya E."/>
        </authorList>
    </citation>
    <scope>NUCLEOTIDE SEQUENCE</scope>
</reference>
<dbReference type="InterPro" id="IPR027396">
    <property type="entry name" value="DsrEFH-like"/>
</dbReference>
<gene>
    <name evidence="1" type="ORF">MNBD_DELTA04-1308</name>
</gene>
<dbReference type="InterPro" id="IPR003787">
    <property type="entry name" value="Sulphur_relay_DsrE/F-like"/>
</dbReference>
<proteinExistence type="predicted"/>
<dbReference type="Gene3D" id="3.40.1260.10">
    <property type="entry name" value="DsrEFH-like"/>
    <property type="match status" value="1"/>
</dbReference>
<dbReference type="PANTHER" id="PTHR37691:SF1">
    <property type="entry name" value="BLR3518 PROTEIN"/>
    <property type="match status" value="1"/>
</dbReference>
<dbReference type="SUPFAM" id="SSF75169">
    <property type="entry name" value="DsrEFH-like"/>
    <property type="match status" value="1"/>
</dbReference>
<dbReference type="PANTHER" id="PTHR37691">
    <property type="entry name" value="BLR3518 PROTEIN"/>
    <property type="match status" value="1"/>
</dbReference>
<dbReference type="Pfam" id="PF02635">
    <property type="entry name" value="DsrE"/>
    <property type="match status" value="1"/>
</dbReference>
<dbReference type="AlphaFoldDB" id="A0A3B0V0L4"/>
<accession>A0A3B0V0L4</accession>